<dbReference type="AlphaFoldDB" id="A0A939RK32"/>
<reference evidence="4" key="2">
    <citation type="journal article" date="2021" name="Int. J. Syst. Evol. Microbiol.">
        <title>Bradyrhizobium septentrionale sp. nov. (sv. septentrionale) and Bradyrhizobium quebecense sp. nov. (sv. septentrionale) associated with legumes native to Canada possess rearranged symbiosis genes and numerous insertion sequences.</title>
        <authorList>
            <person name="Bromfield E.S.P."/>
            <person name="Cloutier S."/>
        </authorList>
    </citation>
    <scope>NUCLEOTIDE SEQUENCE</scope>
    <source>
        <strain evidence="4">12S5</strain>
    </source>
</reference>
<accession>A0A939RK32</accession>
<dbReference type="PROSITE" id="PS50977">
    <property type="entry name" value="HTH_TETR_2"/>
    <property type="match status" value="1"/>
</dbReference>
<organism evidence="5">
    <name type="scientific">Bradyrhizobium quebecense</name>
    <dbReference type="NCBI Taxonomy" id="2748629"/>
    <lineage>
        <taxon>Bacteria</taxon>
        <taxon>Pseudomonadati</taxon>
        <taxon>Pseudomonadota</taxon>
        <taxon>Alphaproteobacteria</taxon>
        <taxon>Hyphomicrobiales</taxon>
        <taxon>Nitrobacteraceae</taxon>
        <taxon>Bradyrhizobium</taxon>
    </lineage>
</organism>
<keyword evidence="1 2" id="KW-0238">DNA-binding</keyword>
<dbReference type="Gene3D" id="1.10.357.10">
    <property type="entry name" value="Tetracycline Repressor, domain 2"/>
    <property type="match status" value="1"/>
</dbReference>
<dbReference type="InterPro" id="IPR001647">
    <property type="entry name" value="HTH_TetR"/>
</dbReference>
<evidence type="ECO:0000313" key="6">
    <source>
        <dbReference type="Proteomes" id="UP000692816"/>
    </source>
</evidence>
<gene>
    <name evidence="5" type="ORF">HU230_16335</name>
    <name evidence="4" type="ORF">J4P68_01215</name>
</gene>
<dbReference type="SUPFAM" id="SSF46689">
    <property type="entry name" value="Homeodomain-like"/>
    <property type="match status" value="1"/>
</dbReference>
<evidence type="ECO:0000256" key="2">
    <source>
        <dbReference type="PROSITE-ProRule" id="PRU00335"/>
    </source>
</evidence>
<name>A0A939RK32_9BRAD</name>
<feature type="DNA-binding region" description="H-T-H motif" evidence="2">
    <location>
        <begin position="37"/>
        <end position="56"/>
    </location>
</feature>
<evidence type="ECO:0000259" key="3">
    <source>
        <dbReference type="PROSITE" id="PS50977"/>
    </source>
</evidence>
<comment type="caution">
    <text evidence="5">The sequence shown here is derived from an EMBL/GenBank/DDBJ whole genome shotgun (WGS) entry which is preliminary data.</text>
</comment>
<dbReference type="GO" id="GO:0003700">
    <property type="term" value="F:DNA-binding transcription factor activity"/>
    <property type="evidence" value="ECO:0007669"/>
    <property type="project" value="TreeGrafter"/>
</dbReference>
<dbReference type="Pfam" id="PF17940">
    <property type="entry name" value="TetR_C_31"/>
    <property type="match status" value="1"/>
</dbReference>
<dbReference type="PANTHER" id="PTHR30055:SF226">
    <property type="entry name" value="HTH-TYPE TRANSCRIPTIONAL REGULATOR PKSA"/>
    <property type="match status" value="1"/>
</dbReference>
<dbReference type="InterPro" id="IPR041583">
    <property type="entry name" value="TetR_C_31"/>
</dbReference>
<evidence type="ECO:0000313" key="4">
    <source>
        <dbReference type="EMBL" id="MBO1428052.1"/>
    </source>
</evidence>
<proteinExistence type="predicted"/>
<dbReference type="PRINTS" id="PR00455">
    <property type="entry name" value="HTHTETR"/>
</dbReference>
<dbReference type="InterPro" id="IPR050109">
    <property type="entry name" value="HTH-type_TetR-like_transc_reg"/>
</dbReference>
<dbReference type="EMBL" id="JABWSX010000001">
    <property type="protein sequence ID" value="NVL07271.1"/>
    <property type="molecule type" value="Genomic_DNA"/>
</dbReference>
<dbReference type="SUPFAM" id="SSF48498">
    <property type="entry name" value="Tetracyclin repressor-like, C-terminal domain"/>
    <property type="match status" value="1"/>
</dbReference>
<evidence type="ECO:0000256" key="1">
    <source>
        <dbReference type="ARBA" id="ARBA00023125"/>
    </source>
</evidence>
<dbReference type="EMBL" id="JAGEPA010000001">
    <property type="protein sequence ID" value="MBO1428052.1"/>
    <property type="molecule type" value="Genomic_DNA"/>
</dbReference>
<protein>
    <submittedName>
        <fullName evidence="5">TetR/AcrR family transcriptional regulator</fullName>
    </submittedName>
</protein>
<dbReference type="Pfam" id="PF00440">
    <property type="entry name" value="TetR_N"/>
    <property type="match status" value="1"/>
</dbReference>
<dbReference type="RefSeq" id="WP_176530986.1">
    <property type="nucleotide sequence ID" value="NZ_CP088022.1"/>
</dbReference>
<dbReference type="GO" id="GO:0000976">
    <property type="term" value="F:transcription cis-regulatory region binding"/>
    <property type="evidence" value="ECO:0007669"/>
    <property type="project" value="TreeGrafter"/>
</dbReference>
<sequence length="213" mass="23194">MTTAGREQVGAKGERTRRQIIEGALQALRTGGVAATTTRDIAAGAGVRLATLHYHFESKSALLLAVLEYLIDETTAALREETSDTADVASCIRESLRAGWRYLTRTLELQIVQYELTLYALRRDDAAGLAAYQYDAYVRVYQDILQGVAVRTGELDAAGCADVARFMLAGIDGLLLQELAKPNKARSSRAIETLIAAAQGFASRVSNDRKARR</sequence>
<dbReference type="InterPro" id="IPR036271">
    <property type="entry name" value="Tet_transcr_reg_TetR-rel_C_sf"/>
</dbReference>
<dbReference type="Gene3D" id="1.10.10.60">
    <property type="entry name" value="Homeodomain-like"/>
    <property type="match status" value="1"/>
</dbReference>
<dbReference type="Proteomes" id="UP000692816">
    <property type="component" value="Unassembled WGS sequence"/>
</dbReference>
<feature type="domain" description="HTH tetR-type" evidence="3">
    <location>
        <begin position="14"/>
        <end position="74"/>
    </location>
</feature>
<reference evidence="5" key="1">
    <citation type="submission" date="2020-06" db="EMBL/GenBank/DDBJ databases">
        <title>Whole Genome Sequence of Bradyrhizobium sp. Strain 66S1MB.</title>
        <authorList>
            <person name="Bromfield E."/>
            <person name="Cloutier S."/>
        </authorList>
    </citation>
    <scope>NUCLEOTIDE SEQUENCE</scope>
    <source>
        <strain evidence="5">66S1MB</strain>
    </source>
</reference>
<dbReference type="InterPro" id="IPR009057">
    <property type="entry name" value="Homeodomain-like_sf"/>
</dbReference>
<dbReference type="PANTHER" id="PTHR30055">
    <property type="entry name" value="HTH-TYPE TRANSCRIPTIONAL REGULATOR RUTR"/>
    <property type="match status" value="1"/>
</dbReference>
<keyword evidence="6" id="KW-1185">Reference proteome</keyword>
<evidence type="ECO:0000313" key="5">
    <source>
        <dbReference type="EMBL" id="NVL07271.1"/>
    </source>
</evidence>